<dbReference type="AlphaFoldDB" id="A0A448UZN9"/>
<evidence type="ECO:0000259" key="6">
    <source>
        <dbReference type="Pfam" id="PF01869"/>
    </source>
</evidence>
<dbReference type="InterPro" id="IPR051805">
    <property type="entry name" value="Dehydratase_Activator_Redct"/>
</dbReference>
<evidence type="ECO:0000256" key="4">
    <source>
        <dbReference type="ARBA" id="ARBA00023004"/>
    </source>
</evidence>
<dbReference type="GO" id="GO:0051536">
    <property type="term" value="F:iron-sulfur cluster binding"/>
    <property type="evidence" value="ECO:0007669"/>
    <property type="project" value="UniProtKB-KW"/>
</dbReference>
<keyword evidence="3" id="KW-0479">Metal-binding</keyword>
<accession>A0A448UZN9</accession>
<dbReference type="Pfam" id="PF01869">
    <property type="entry name" value="BcrAD_BadFG"/>
    <property type="match status" value="1"/>
</dbReference>
<dbReference type="InterPro" id="IPR008275">
    <property type="entry name" value="CoA_E_activase_dom"/>
</dbReference>
<dbReference type="NCBIfam" id="TIGR00241">
    <property type="entry name" value="CoA_E_activ"/>
    <property type="match status" value="1"/>
</dbReference>
<evidence type="ECO:0000256" key="3">
    <source>
        <dbReference type="ARBA" id="ARBA00022723"/>
    </source>
</evidence>
<dbReference type="InterPro" id="IPR043129">
    <property type="entry name" value="ATPase_NBD"/>
</dbReference>
<name>A0A448UZN9_9FIRM</name>
<comment type="cofactor">
    <cofactor evidence="1">
        <name>[4Fe-4S] cluster</name>
        <dbReference type="ChEBI" id="CHEBI:49883"/>
    </cofactor>
</comment>
<dbReference type="Gene3D" id="3.30.420.40">
    <property type="match status" value="2"/>
</dbReference>
<dbReference type="GO" id="GO:0046872">
    <property type="term" value="F:metal ion binding"/>
    <property type="evidence" value="ECO:0007669"/>
    <property type="project" value="UniProtKB-KW"/>
</dbReference>
<dbReference type="PANTHER" id="PTHR32329">
    <property type="entry name" value="BIFUNCTIONAL PROTEIN [INCLUDES 2-HYDROXYACYL-COA DEHYDRATASE (N-TER) AND ITS ACTIVATOR DOMAIN (C_TERM)-RELATED"/>
    <property type="match status" value="1"/>
</dbReference>
<evidence type="ECO:0000256" key="5">
    <source>
        <dbReference type="ARBA" id="ARBA00023014"/>
    </source>
</evidence>
<evidence type="ECO:0000313" key="7">
    <source>
        <dbReference type="EMBL" id="VEJ34285.1"/>
    </source>
</evidence>
<dbReference type="RefSeq" id="WP_269471178.1">
    <property type="nucleotide sequence ID" value="NZ_JAUSWF010000005.1"/>
</dbReference>
<evidence type="ECO:0000313" key="8">
    <source>
        <dbReference type="Proteomes" id="UP000269544"/>
    </source>
</evidence>
<keyword evidence="5" id="KW-0411">Iron-sulfur</keyword>
<evidence type="ECO:0000256" key="1">
    <source>
        <dbReference type="ARBA" id="ARBA00001966"/>
    </source>
</evidence>
<organism evidence="7 8">
    <name type="scientific">Aedoeadaptatus ivorii</name>
    <dbReference type="NCBI Taxonomy" id="54006"/>
    <lineage>
        <taxon>Bacteria</taxon>
        <taxon>Bacillati</taxon>
        <taxon>Bacillota</taxon>
        <taxon>Tissierellia</taxon>
        <taxon>Tissierellales</taxon>
        <taxon>Peptoniphilaceae</taxon>
        <taxon>Aedoeadaptatus</taxon>
    </lineage>
</organism>
<evidence type="ECO:0000256" key="2">
    <source>
        <dbReference type="ARBA" id="ARBA00011738"/>
    </source>
</evidence>
<keyword evidence="4" id="KW-0408">Iron</keyword>
<proteinExistence type="predicted"/>
<protein>
    <submittedName>
        <fullName evidence="7">2-hydroxyglutaryl-CoA dehydratase component A</fullName>
    </submittedName>
</protein>
<gene>
    <name evidence="7" type="primary">hgdC_1</name>
    <name evidence="7" type="ORF">NCTC13079_00075</name>
</gene>
<dbReference type="Proteomes" id="UP000269544">
    <property type="component" value="Chromosome"/>
</dbReference>
<dbReference type="EMBL" id="LR134523">
    <property type="protein sequence ID" value="VEJ34285.1"/>
    <property type="molecule type" value="Genomic_DNA"/>
</dbReference>
<sequence>MDILTMGIDIGSTSSKCVVLKNGTDIVAKEIVNLGAGTKGVKQVLEKIAAETGLDRDDIDVLVATGYGRNSFEDADKTMSELSCHARGGAFLFGEVNTIVDIGGQDIKALSLRNGMLQNFLMNDKCAAGTGRFLEVMARVLDVEIDELGELDAQATEKASISSTCTVFAESEVISALAKNIPIPNVVRGIHASVATRVAGLARRVGLKEPVAMTGGVSKNPGIVRALEEELKCDVKVSKDSQLAGALGAALYAFDEYEKKRKD</sequence>
<feature type="domain" description="ATPase BadF/BadG/BcrA/BcrD type" evidence="6">
    <location>
        <begin position="7"/>
        <end position="253"/>
    </location>
</feature>
<keyword evidence="8" id="KW-1185">Reference proteome</keyword>
<reference evidence="7 8" key="1">
    <citation type="submission" date="2018-12" db="EMBL/GenBank/DDBJ databases">
        <authorList>
            <consortium name="Pathogen Informatics"/>
        </authorList>
    </citation>
    <scope>NUCLEOTIDE SEQUENCE [LARGE SCALE GENOMIC DNA]</scope>
    <source>
        <strain evidence="7 8">NCTC13079</strain>
    </source>
</reference>
<dbReference type="FunFam" id="3.30.420.40:FF:000217">
    <property type="entry name" value="2-hydroxyisocaproyl-CoA dehydratase activator"/>
    <property type="match status" value="1"/>
</dbReference>
<dbReference type="InterPro" id="IPR002731">
    <property type="entry name" value="ATPase_BadF"/>
</dbReference>
<dbReference type="KEGG" id="piv:NCTC13079_00075"/>
<dbReference type="SUPFAM" id="SSF53067">
    <property type="entry name" value="Actin-like ATPase domain"/>
    <property type="match status" value="1"/>
</dbReference>
<comment type="subunit">
    <text evidence="2">Homodimer.</text>
</comment>
<dbReference type="PANTHER" id="PTHR32329:SF2">
    <property type="entry name" value="BIFUNCTIONAL PROTEIN [INCLUDES 2-HYDROXYACYL-COA DEHYDRATASE (N-TER) AND ITS ACTIVATOR DOMAIN (C_TERM)"/>
    <property type="match status" value="1"/>
</dbReference>